<keyword evidence="2" id="KW-1185">Reference proteome</keyword>
<reference evidence="1 2" key="1">
    <citation type="journal article" date="2018" name="Int. J. Syst. Evol. Microbiol.">
        <title>Parvibium lacunae gen. nov., sp. nov., a new member of the family Alcaligenaceae isolated from a freshwater pond.</title>
        <authorList>
            <person name="Chen W.M."/>
            <person name="Xie P.B."/>
            <person name="Hsu M.Y."/>
            <person name="Sheu S.Y."/>
        </authorList>
    </citation>
    <scope>NUCLEOTIDE SEQUENCE [LARGE SCALE GENOMIC DNA]</scope>
    <source>
        <strain evidence="1 2">KMB9</strain>
    </source>
</reference>
<evidence type="ECO:0000313" key="1">
    <source>
        <dbReference type="EMBL" id="RCS59720.1"/>
    </source>
</evidence>
<sequence>MTKREKILQALLLSLSSNSLGCPVFRGRVESFNRDELPAIVIVPVGEQNQLYGAVTNRCVFTVQIHLHARASDSSTAVETQADPLVEALHAKVLSIGGVPGLTDVARVEHIYSDYEFEDGDGTALLFKSEYHFHYLRPVGEA</sequence>
<dbReference type="RefSeq" id="WP_114401867.1">
    <property type="nucleotide sequence ID" value="NZ_QPGB01000001.1"/>
</dbReference>
<organism evidence="1 2">
    <name type="scientific">Parvibium lacunae</name>
    <dbReference type="NCBI Taxonomy" id="1888893"/>
    <lineage>
        <taxon>Bacteria</taxon>
        <taxon>Pseudomonadati</taxon>
        <taxon>Pseudomonadota</taxon>
        <taxon>Betaproteobacteria</taxon>
        <taxon>Burkholderiales</taxon>
        <taxon>Alcaligenaceae</taxon>
        <taxon>Parvibium</taxon>
    </lineage>
</organism>
<dbReference type="AlphaFoldDB" id="A0A368L7S3"/>
<evidence type="ECO:0008006" key="3">
    <source>
        <dbReference type="Google" id="ProtNLM"/>
    </source>
</evidence>
<gene>
    <name evidence="1" type="ORF">DU000_03155</name>
</gene>
<comment type="caution">
    <text evidence="1">The sequence shown here is derived from an EMBL/GenBank/DDBJ whole genome shotgun (WGS) entry which is preliminary data.</text>
</comment>
<dbReference type="EMBL" id="QPGB01000001">
    <property type="protein sequence ID" value="RCS59720.1"/>
    <property type="molecule type" value="Genomic_DNA"/>
</dbReference>
<proteinExistence type="predicted"/>
<dbReference type="Proteomes" id="UP000252357">
    <property type="component" value="Unassembled WGS sequence"/>
</dbReference>
<name>A0A368L7S3_9BURK</name>
<accession>A0A368L7S3</accession>
<protein>
    <recommendedName>
        <fullName evidence="3">DUF3168 domain-containing protein</fullName>
    </recommendedName>
</protein>
<evidence type="ECO:0000313" key="2">
    <source>
        <dbReference type="Proteomes" id="UP000252357"/>
    </source>
</evidence>